<feature type="non-terminal residue" evidence="1">
    <location>
        <position position="115"/>
    </location>
</feature>
<dbReference type="AlphaFoldDB" id="X0U793"/>
<organism evidence="1">
    <name type="scientific">marine sediment metagenome</name>
    <dbReference type="NCBI Taxonomy" id="412755"/>
    <lineage>
        <taxon>unclassified sequences</taxon>
        <taxon>metagenomes</taxon>
        <taxon>ecological metagenomes</taxon>
    </lineage>
</organism>
<reference evidence="1" key="1">
    <citation type="journal article" date="2014" name="Front. Microbiol.">
        <title>High frequency of phylogenetically diverse reductive dehalogenase-homologous genes in deep subseafloor sedimentary metagenomes.</title>
        <authorList>
            <person name="Kawai M."/>
            <person name="Futagami T."/>
            <person name="Toyoda A."/>
            <person name="Takaki Y."/>
            <person name="Nishi S."/>
            <person name="Hori S."/>
            <person name="Arai W."/>
            <person name="Tsubouchi T."/>
            <person name="Morono Y."/>
            <person name="Uchiyama I."/>
            <person name="Ito T."/>
            <person name="Fujiyama A."/>
            <person name="Inagaki F."/>
            <person name="Takami H."/>
        </authorList>
    </citation>
    <scope>NUCLEOTIDE SEQUENCE</scope>
    <source>
        <strain evidence="1">Expedition CK06-06</strain>
    </source>
</reference>
<sequence>MAIRYKLDGFDFTKDPLSKRWARQSIATTGVGEPLYSDFWLVELSWGNMEIADVSFFEGRWLAGGLHTAVLPHPETGIMTGFTGVAILDVNYEYQDVDEDNWAGGVRMQLGHINL</sequence>
<dbReference type="EMBL" id="BARS01029156">
    <property type="protein sequence ID" value="GAG01430.1"/>
    <property type="molecule type" value="Genomic_DNA"/>
</dbReference>
<accession>X0U793</accession>
<proteinExistence type="predicted"/>
<evidence type="ECO:0000313" key="1">
    <source>
        <dbReference type="EMBL" id="GAG01430.1"/>
    </source>
</evidence>
<comment type="caution">
    <text evidence="1">The sequence shown here is derived from an EMBL/GenBank/DDBJ whole genome shotgun (WGS) entry which is preliminary data.</text>
</comment>
<gene>
    <name evidence="1" type="ORF">S01H1_45605</name>
</gene>
<protein>
    <submittedName>
        <fullName evidence="1">Uncharacterized protein</fullName>
    </submittedName>
</protein>
<name>X0U793_9ZZZZ</name>